<evidence type="ECO:0000313" key="2">
    <source>
        <dbReference type="EMBL" id="GLQ57167.1"/>
    </source>
</evidence>
<accession>A0ABQ5WAQ4</accession>
<dbReference type="SUPFAM" id="SSF55729">
    <property type="entry name" value="Acyl-CoA N-acyltransferases (Nat)"/>
    <property type="match status" value="1"/>
</dbReference>
<dbReference type="InterPro" id="IPR000182">
    <property type="entry name" value="GNAT_dom"/>
</dbReference>
<dbReference type="Gene3D" id="3.40.630.30">
    <property type="match status" value="1"/>
</dbReference>
<dbReference type="PROSITE" id="PS51186">
    <property type="entry name" value="GNAT"/>
    <property type="match status" value="1"/>
</dbReference>
<proteinExistence type="predicted"/>
<keyword evidence="3" id="KW-1185">Reference proteome</keyword>
<organism evidence="2 3">
    <name type="scientific">Devosia nitrariae</name>
    <dbReference type="NCBI Taxonomy" id="2071872"/>
    <lineage>
        <taxon>Bacteria</taxon>
        <taxon>Pseudomonadati</taxon>
        <taxon>Pseudomonadota</taxon>
        <taxon>Alphaproteobacteria</taxon>
        <taxon>Hyphomicrobiales</taxon>
        <taxon>Devosiaceae</taxon>
        <taxon>Devosia</taxon>
    </lineage>
</organism>
<feature type="domain" description="N-acetyltransferase" evidence="1">
    <location>
        <begin position="17"/>
        <end position="170"/>
    </location>
</feature>
<dbReference type="InterPro" id="IPR016181">
    <property type="entry name" value="Acyl_CoA_acyltransferase"/>
</dbReference>
<dbReference type="Proteomes" id="UP001156691">
    <property type="component" value="Unassembled WGS sequence"/>
</dbReference>
<dbReference type="EMBL" id="BSNS01000023">
    <property type="protein sequence ID" value="GLQ57167.1"/>
    <property type="molecule type" value="Genomic_DNA"/>
</dbReference>
<dbReference type="CDD" id="cd04301">
    <property type="entry name" value="NAT_SF"/>
    <property type="match status" value="1"/>
</dbReference>
<reference evidence="3" key="1">
    <citation type="journal article" date="2019" name="Int. J. Syst. Evol. Microbiol.">
        <title>The Global Catalogue of Microorganisms (GCM) 10K type strain sequencing project: providing services to taxonomists for standard genome sequencing and annotation.</title>
        <authorList>
            <consortium name="The Broad Institute Genomics Platform"/>
            <consortium name="The Broad Institute Genome Sequencing Center for Infectious Disease"/>
            <person name="Wu L."/>
            <person name="Ma J."/>
        </authorList>
    </citation>
    <scope>NUCLEOTIDE SEQUENCE [LARGE SCALE GENOMIC DNA]</scope>
    <source>
        <strain evidence="3">NBRC 112416</strain>
    </source>
</reference>
<sequence>MEGTMDYLTMALRANEVAVRELRGYADMTLTYRLIHQLNPELDENTFYSRLDHMLKEGGYRCIAAYRDGVMVGVAGFWVGTALWCGSYIEPDNIVVDEDVRGAGIGAMMMKWIEKEGERLDCDIMKLECYAERQRTRSFYRGIGYGELGVVMMKSLDDKARSAIVAKNGELR</sequence>
<evidence type="ECO:0000259" key="1">
    <source>
        <dbReference type="PROSITE" id="PS51186"/>
    </source>
</evidence>
<gene>
    <name evidence="2" type="ORF">GCM10010862_44260</name>
</gene>
<evidence type="ECO:0000313" key="3">
    <source>
        <dbReference type="Proteomes" id="UP001156691"/>
    </source>
</evidence>
<dbReference type="Pfam" id="PF00583">
    <property type="entry name" value="Acetyltransf_1"/>
    <property type="match status" value="1"/>
</dbReference>
<protein>
    <recommendedName>
        <fullName evidence="1">N-acetyltransferase domain-containing protein</fullName>
    </recommendedName>
</protein>
<name>A0ABQ5WAQ4_9HYPH</name>
<comment type="caution">
    <text evidence="2">The sequence shown here is derived from an EMBL/GenBank/DDBJ whole genome shotgun (WGS) entry which is preliminary data.</text>
</comment>